<reference evidence="2 3" key="1">
    <citation type="submission" date="2017-10" db="EMBL/GenBank/DDBJ databases">
        <title>Streptomyces alboflavus Genome sequencing and assembly.</title>
        <authorList>
            <person name="Wang Y."/>
            <person name="Du B."/>
            <person name="Ding Y."/>
            <person name="Liu H."/>
            <person name="Hou Q."/>
            <person name="Liu K."/>
            <person name="Wang C."/>
            <person name="Yao L."/>
        </authorList>
    </citation>
    <scope>NUCLEOTIDE SEQUENCE [LARGE SCALE GENOMIC DNA]</scope>
    <source>
        <strain evidence="2 3">MDJK44</strain>
        <plasmid evidence="3">Plasmid pmdjk44.1</plasmid>
    </source>
</reference>
<evidence type="ECO:0000256" key="1">
    <source>
        <dbReference type="SAM" id="MobiDB-lite"/>
    </source>
</evidence>
<dbReference type="EMBL" id="CP023976">
    <property type="protein sequence ID" value="ATM24758.1"/>
    <property type="molecule type" value="Genomic_DNA"/>
</dbReference>
<keyword evidence="3" id="KW-1185">Reference proteome</keyword>
<feature type="region of interest" description="Disordered" evidence="1">
    <location>
        <begin position="1"/>
        <end position="20"/>
    </location>
</feature>
<protein>
    <submittedName>
        <fullName evidence="2">Uncharacterized protein</fullName>
    </submittedName>
</protein>
<gene>
    <name evidence="2" type="ORF">SMD44_p10259</name>
</gene>
<evidence type="ECO:0000313" key="2">
    <source>
        <dbReference type="EMBL" id="ATM24758.1"/>
    </source>
</evidence>
<accession>A0A291W417</accession>
<geneLocation type="plasmid" evidence="3">
    <name>pmdjk44.1</name>
</geneLocation>
<proteinExistence type="predicted"/>
<feature type="region of interest" description="Disordered" evidence="1">
    <location>
        <begin position="271"/>
        <end position="291"/>
    </location>
</feature>
<sequence>MSHRTRSHNTLSASATDEGSRTLQSLNSDWAALADDARACDQVAAWAAENSRFARARSPQDVVDAITGLFRRGAWEDHDQAMLFLLRHAQGTGAERDLAWRTAARVMLPKAVSMAKTQQRDGVLWDDIVSAAFASLFEVVGTYPLERRPRGVFANLAMDTLVLTQKTLAADYDNRAALREIGDALLPLAGDRSAALLPAGEPDPVTQAQLADCLVRAVELEIVSSDEPELCAEDPRAELLSLVMWAVDIQALKVSDAQRIASYYLDASTTPGRTARTRRSMGSEGARLRQRASRAVHPLRQAVRTKLPAAA</sequence>
<dbReference type="KEGG" id="salf:SMD44_p10259"/>
<dbReference type="RefSeq" id="WP_100112565.1">
    <property type="nucleotide sequence ID" value="NZ_CP023976.1"/>
</dbReference>
<dbReference type="AlphaFoldDB" id="A0A291W417"/>
<dbReference type="Proteomes" id="UP000195880">
    <property type="component" value="Plasmid pMDJK44.1"/>
</dbReference>
<organism evidence="2 3">
    <name type="scientific">Streptomyces alboflavus</name>
    <dbReference type="NCBI Taxonomy" id="67267"/>
    <lineage>
        <taxon>Bacteria</taxon>
        <taxon>Bacillati</taxon>
        <taxon>Actinomycetota</taxon>
        <taxon>Actinomycetes</taxon>
        <taxon>Kitasatosporales</taxon>
        <taxon>Streptomycetaceae</taxon>
        <taxon>Streptomyces</taxon>
    </lineage>
</organism>
<keyword evidence="2" id="KW-0614">Plasmid</keyword>
<dbReference type="OrthoDB" id="5143780at2"/>
<name>A0A291W417_9ACTN</name>
<evidence type="ECO:0000313" key="3">
    <source>
        <dbReference type="Proteomes" id="UP000195880"/>
    </source>
</evidence>
<feature type="compositionally biased region" description="Polar residues" evidence="1">
    <location>
        <begin position="8"/>
        <end position="20"/>
    </location>
</feature>